<dbReference type="OMA" id="DHMVVIP"/>
<gene>
    <name evidence="3" type="ORF">KI387_001569</name>
</gene>
<evidence type="ECO:0000313" key="3">
    <source>
        <dbReference type="EMBL" id="KAH9329461.1"/>
    </source>
</evidence>
<dbReference type="Proteomes" id="UP000824469">
    <property type="component" value="Unassembled WGS sequence"/>
</dbReference>
<keyword evidence="2" id="KW-1133">Transmembrane helix</keyword>
<evidence type="ECO:0000313" key="4">
    <source>
        <dbReference type="Proteomes" id="UP000824469"/>
    </source>
</evidence>
<name>A0AA38GUW7_TAXCH</name>
<feature type="compositionally biased region" description="Polar residues" evidence="1">
    <location>
        <begin position="192"/>
        <end position="202"/>
    </location>
</feature>
<evidence type="ECO:0000256" key="1">
    <source>
        <dbReference type="SAM" id="MobiDB-lite"/>
    </source>
</evidence>
<evidence type="ECO:0000256" key="2">
    <source>
        <dbReference type="SAM" id="Phobius"/>
    </source>
</evidence>
<organism evidence="3 4">
    <name type="scientific">Taxus chinensis</name>
    <name type="common">Chinese yew</name>
    <name type="synonym">Taxus wallichiana var. chinensis</name>
    <dbReference type="NCBI Taxonomy" id="29808"/>
    <lineage>
        <taxon>Eukaryota</taxon>
        <taxon>Viridiplantae</taxon>
        <taxon>Streptophyta</taxon>
        <taxon>Embryophyta</taxon>
        <taxon>Tracheophyta</taxon>
        <taxon>Spermatophyta</taxon>
        <taxon>Pinopsida</taxon>
        <taxon>Pinidae</taxon>
        <taxon>Conifers II</taxon>
        <taxon>Cupressales</taxon>
        <taxon>Taxaceae</taxon>
        <taxon>Taxus</taxon>
    </lineage>
</organism>
<comment type="caution">
    <text evidence="3">The sequence shown here is derived from an EMBL/GenBank/DDBJ whole genome shotgun (WGS) entry which is preliminary data.</text>
</comment>
<sequence>LLKMSEGSDPLKANKLKAVKKFKRIQALKKLSRYFVLYCLPPLLCLAAFSICFNLRAVLLALRVVCLVKIPEVWHFCSSQWFLFILINVIVLRLVVLSGSLAPVNGSEDLYEEFVRRNETARKYYYSRPVLENKPANSESLFPGRRNSVEVTPVLDNKPSDSEAPLSVRRNSVEETARPRPRKPRSSKSVKLQQSQISEDTTTATADSLIVIEVPEMSAEELQRKSDEFIAKNNRRIGEESTAFYQEIVKRKGAFFGRKMLNI</sequence>
<feature type="transmembrane region" description="Helical" evidence="2">
    <location>
        <begin position="34"/>
        <end position="61"/>
    </location>
</feature>
<dbReference type="PANTHER" id="PTHR35762:SF2">
    <property type="entry name" value="TRANSMEMBRANE PROTEIN"/>
    <property type="match status" value="1"/>
</dbReference>
<dbReference type="PANTHER" id="PTHR35762">
    <property type="entry name" value="TRANSMEMBRANE PROTEIN"/>
    <property type="match status" value="1"/>
</dbReference>
<dbReference type="EMBL" id="JAHRHJ020000001">
    <property type="protein sequence ID" value="KAH9329461.1"/>
    <property type="molecule type" value="Genomic_DNA"/>
</dbReference>
<proteinExistence type="predicted"/>
<keyword evidence="4" id="KW-1185">Reference proteome</keyword>
<evidence type="ECO:0008006" key="5">
    <source>
        <dbReference type="Google" id="ProtNLM"/>
    </source>
</evidence>
<feature type="region of interest" description="Disordered" evidence="1">
    <location>
        <begin position="151"/>
        <end position="202"/>
    </location>
</feature>
<feature type="transmembrane region" description="Helical" evidence="2">
    <location>
        <begin position="81"/>
        <end position="102"/>
    </location>
</feature>
<keyword evidence="2" id="KW-0812">Transmembrane</keyword>
<feature type="compositionally biased region" description="Basic residues" evidence="1">
    <location>
        <begin position="179"/>
        <end position="188"/>
    </location>
</feature>
<dbReference type="AlphaFoldDB" id="A0AA38GUW7"/>
<reference evidence="3 4" key="1">
    <citation type="journal article" date="2021" name="Nat. Plants">
        <title>The Taxus genome provides insights into paclitaxel biosynthesis.</title>
        <authorList>
            <person name="Xiong X."/>
            <person name="Gou J."/>
            <person name="Liao Q."/>
            <person name="Li Y."/>
            <person name="Zhou Q."/>
            <person name="Bi G."/>
            <person name="Li C."/>
            <person name="Du R."/>
            <person name="Wang X."/>
            <person name="Sun T."/>
            <person name="Guo L."/>
            <person name="Liang H."/>
            <person name="Lu P."/>
            <person name="Wu Y."/>
            <person name="Zhang Z."/>
            <person name="Ro D.K."/>
            <person name="Shang Y."/>
            <person name="Huang S."/>
            <person name="Yan J."/>
        </authorList>
    </citation>
    <scope>NUCLEOTIDE SEQUENCE [LARGE SCALE GENOMIC DNA]</scope>
    <source>
        <strain evidence="3">Ta-2019</strain>
    </source>
</reference>
<protein>
    <recommendedName>
        <fullName evidence="5">DUF4408 domain-containing protein</fullName>
    </recommendedName>
</protein>
<feature type="non-terminal residue" evidence="3">
    <location>
        <position position="1"/>
    </location>
</feature>
<accession>A0AA38GUW7</accession>
<keyword evidence="2" id="KW-0472">Membrane</keyword>